<reference evidence="1" key="1">
    <citation type="submission" date="2022-03" db="EMBL/GenBank/DDBJ databases">
        <title>ESBL-producing Moellerella wisconsensis and Escherichia marmotae isolated from wild game meat.</title>
        <authorList>
            <person name="Biggel M."/>
        </authorList>
    </citation>
    <scope>NUCLEOTIDE SEQUENCE</scope>
    <source>
        <strain evidence="1">W51</strain>
    </source>
</reference>
<sequence length="106" mass="11980">MRKVLSALVIISLALGCTLGQAKPLQGRLYFEGRVVNAGCSIEINQQQADYQCYRQGVTYQSTQQLSSYSRLNQSKNYFMPATVGKYQVQWLDNQGTKGIINVQYF</sequence>
<protein>
    <submittedName>
        <fullName evidence="1">Type 1 fimbrial protein</fullName>
    </submittedName>
</protein>
<gene>
    <name evidence="1" type="ORF">MNY72_09515</name>
</gene>
<evidence type="ECO:0000313" key="2">
    <source>
        <dbReference type="Proteomes" id="UP000829116"/>
    </source>
</evidence>
<accession>A0A9Q8PZQ8</accession>
<proteinExistence type="predicted"/>
<dbReference type="EMBL" id="CP093245">
    <property type="protein sequence ID" value="UNH29622.1"/>
    <property type="molecule type" value="Genomic_DNA"/>
</dbReference>
<dbReference type="RefSeq" id="WP_047256972.1">
    <property type="nucleotide sequence ID" value="NZ_CAWMFK010000017.1"/>
</dbReference>
<dbReference type="Proteomes" id="UP000829116">
    <property type="component" value="Chromosome"/>
</dbReference>
<dbReference type="GeneID" id="79717514"/>
<organism evidence="1 2">
    <name type="scientific">Moellerella wisconsensis</name>
    <dbReference type="NCBI Taxonomy" id="158849"/>
    <lineage>
        <taxon>Bacteria</taxon>
        <taxon>Pseudomonadati</taxon>
        <taxon>Pseudomonadota</taxon>
        <taxon>Gammaproteobacteria</taxon>
        <taxon>Enterobacterales</taxon>
        <taxon>Morganellaceae</taxon>
        <taxon>Moellerella</taxon>
    </lineage>
</organism>
<evidence type="ECO:0000313" key="1">
    <source>
        <dbReference type="EMBL" id="UNH29622.1"/>
    </source>
</evidence>
<name>A0A9Q8PZQ8_9GAMM</name>
<dbReference type="PROSITE" id="PS51257">
    <property type="entry name" value="PROKAR_LIPOPROTEIN"/>
    <property type="match status" value="1"/>
</dbReference>
<dbReference type="AlphaFoldDB" id="A0A9Q8PZQ8"/>